<organism evidence="1 2">
    <name type="scientific">Metabacillus litoralis</name>
    <dbReference type="NCBI Taxonomy" id="152268"/>
    <lineage>
        <taxon>Bacteria</taxon>
        <taxon>Bacillati</taxon>
        <taxon>Bacillota</taxon>
        <taxon>Bacilli</taxon>
        <taxon>Bacillales</taxon>
        <taxon>Bacillaceae</taxon>
        <taxon>Metabacillus</taxon>
    </lineage>
</organism>
<accession>A0A5C6VX56</accession>
<dbReference type="OrthoDB" id="2869483at2"/>
<evidence type="ECO:0000313" key="1">
    <source>
        <dbReference type="EMBL" id="TXC89519.1"/>
    </source>
</evidence>
<sequence>MFVRKGFDAPNDFEINEKGNFQKLVNRGELDEVYYIRQFAKYKGYTLPIWESGDEKLLLGEGSYTIAKELEFAPSDLPWERGLYKKWVPRIDIEEIVEERTPL</sequence>
<gene>
    <name evidence="1" type="ORF">FS935_16695</name>
</gene>
<comment type="caution">
    <text evidence="1">The sequence shown here is derived from an EMBL/GenBank/DDBJ whole genome shotgun (WGS) entry which is preliminary data.</text>
</comment>
<name>A0A5C6VX56_9BACI</name>
<keyword evidence="2" id="KW-1185">Reference proteome</keyword>
<reference evidence="1 2" key="1">
    <citation type="journal article" date="2005" name="Int. J. Syst. Evol. Microbiol.">
        <title>Bacillus litoralis sp. nov., isolated from a tidal flat of the Yellow Sea in Korea.</title>
        <authorList>
            <person name="Yoon J.H."/>
            <person name="Oh T.K."/>
        </authorList>
    </citation>
    <scope>NUCLEOTIDE SEQUENCE [LARGE SCALE GENOMIC DNA]</scope>
    <source>
        <strain evidence="1 2">SW-211</strain>
    </source>
</reference>
<proteinExistence type="predicted"/>
<protein>
    <submittedName>
        <fullName evidence="1">Uncharacterized protein</fullName>
    </submittedName>
</protein>
<dbReference type="RefSeq" id="WP_146949784.1">
    <property type="nucleotide sequence ID" value="NZ_VOQF01000009.1"/>
</dbReference>
<evidence type="ECO:0000313" key="2">
    <source>
        <dbReference type="Proteomes" id="UP000321363"/>
    </source>
</evidence>
<dbReference type="Proteomes" id="UP000321363">
    <property type="component" value="Unassembled WGS sequence"/>
</dbReference>
<dbReference type="EMBL" id="VOQF01000009">
    <property type="protein sequence ID" value="TXC89519.1"/>
    <property type="molecule type" value="Genomic_DNA"/>
</dbReference>
<dbReference type="AlphaFoldDB" id="A0A5C6VX56"/>